<dbReference type="Gramene" id="ONIVA06G08220.1">
    <property type="protein sequence ID" value="ONIVA06G08220.1"/>
    <property type="gene ID" value="ONIVA06G08220"/>
</dbReference>
<dbReference type="Pfam" id="PF04504">
    <property type="entry name" value="GeBP-like_DBD"/>
    <property type="match status" value="1"/>
</dbReference>
<evidence type="ECO:0000259" key="3">
    <source>
        <dbReference type="Pfam" id="PF04504"/>
    </source>
</evidence>
<dbReference type="GO" id="GO:0005634">
    <property type="term" value="C:nucleus"/>
    <property type="evidence" value="ECO:0007669"/>
    <property type="project" value="TreeGrafter"/>
</dbReference>
<evidence type="ECO:0000256" key="2">
    <source>
        <dbReference type="SAM" id="MobiDB-lite"/>
    </source>
</evidence>
<reference evidence="4" key="1">
    <citation type="submission" date="2015-04" db="UniProtKB">
        <authorList>
            <consortium name="EnsemblPlants"/>
        </authorList>
    </citation>
    <scope>IDENTIFICATION</scope>
    <source>
        <strain evidence="4">SL10</strain>
    </source>
</reference>
<evidence type="ECO:0000313" key="4">
    <source>
        <dbReference type="EnsemblPlants" id="ONIVA06G08220.1"/>
    </source>
</evidence>
<dbReference type="EnsemblPlants" id="ONIVA06G08220.1">
    <property type="protein sequence ID" value="ONIVA06G08220.1"/>
    <property type="gene ID" value="ONIVA06G08220"/>
</dbReference>
<protein>
    <recommendedName>
        <fullName evidence="3">Glabrous enhancer-binding protein-like DBD domain-containing protein</fullName>
    </recommendedName>
</protein>
<dbReference type="OMA" id="QAKMYYK"/>
<feature type="compositionally biased region" description="Low complexity" evidence="2">
    <location>
        <begin position="9"/>
        <end position="29"/>
    </location>
</feature>
<dbReference type="STRING" id="4536.A0A0E0HML1"/>
<organism evidence="4">
    <name type="scientific">Oryza nivara</name>
    <name type="common">Indian wild rice</name>
    <name type="synonym">Oryza sativa f. spontanea</name>
    <dbReference type="NCBI Taxonomy" id="4536"/>
    <lineage>
        <taxon>Eukaryota</taxon>
        <taxon>Viridiplantae</taxon>
        <taxon>Streptophyta</taxon>
        <taxon>Embryophyta</taxon>
        <taxon>Tracheophyta</taxon>
        <taxon>Spermatophyta</taxon>
        <taxon>Magnoliopsida</taxon>
        <taxon>Liliopsida</taxon>
        <taxon>Poales</taxon>
        <taxon>Poaceae</taxon>
        <taxon>BOP clade</taxon>
        <taxon>Oryzoideae</taxon>
        <taxon>Oryzeae</taxon>
        <taxon>Oryzinae</taxon>
        <taxon>Oryza</taxon>
    </lineage>
</organism>
<dbReference type="PANTHER" id="PTHR31662:SF28">
    <property type="entry name" value="MYB_SANT-LIKE DOMAIN-CONTAINING PROTEIN"/>
    <property type="match status" value="1"/>
</dbReference>
<reference evidence="4" key="2">
    <citation type="submission" date="2018-04" db="EMBL/GenBank/DDBJ databases">
        <title>OnivRS2 (Oryza nivara Reference Sequence Version 2).</title>
        <authorList>
            <person name="Zhang J."/>
            <person name="Kudrna D."/>
            <person name="Lee S."/>
            <person name="Talag J."/>
            <person name="Rajasekar S."/>
            <person name="Welchert J."/>
            <person name="Hsing Y.-I."/>
            <person name="Wing R.A."/>
        </authorList>
    </citation>
    <scope>NUCLEOTIDE SEQUENCE [LARGE SCALE GENOMIC DNA]</scope>
    <source>
        <strain evidence="4">SL10</strain>
    </source>
</reference>
<sequence>MSSSRRPPARAAATEAAADAGLPLHPSSPRSKKHSSSSRRAAAGDRRPAARAPNPSLSPRGGGGGAPSRKSERRRRPRSLALAVHGHASTSGGPGLVWNDADEVALLTAAVAFRARNGFAPRLPDMGALFESLRGSISSHIDQAKVYYKLKRNKSKFLHAPPQATTTTPHDRRVRALSAELWGSELAPPAVEGDADAAEAADERDAEEGYIGGNLHVSVRLPVVSEVLGDYWRKNGRVLSGVSLERGLALVGPEEGRMAEAKWKRQLEVETQTQGRRHDLAKEVCAMLIDAVRGLGP</sequence>
<name>A0A0E0HML1_ORYNI</name>
<dbReference type="InterPro" id="IPR007592">
    <property type="entry name" value="GEBP"/>
</dbReference>
<evidence type="ECO:0000313" key="5">
    <source>
        <dbReference type="Proteomes" id="UP000006591"/>
    </source>
</evidence>
<evidence type="ECO:0000256" key="1">
    <source>
        <dbReference type="ARBA" id="ARBA00010820"/>
    </source>
</evidence>
<dbReference type="GO" id="GO:0006355">
    <property type="term" value="P:regulation of DNA-templated transcription"/>
    <property type="evidence" value="ECO:0007669"/>
    <property type="project" value="InterPro"/>
</dbReference>
<dbReference type="PANTHER" id="PTHR31662">
    <property type="entry name" value="BNAANNG10740D PROTEIN-RELATED"/>
    <property type="match status" value="1"/>
</dbReference>
<dbReference type="AlphaFoldDB" id="A0A0E0HML1"/>
<accession>A0A0E0HML1</accession>
<comment type="similarity">
    <text evidence="1">Belongs to the GeBP family.</text>
</comment>
<keyword evidence="5" id="KW-1185">Reference proteome</keyword>
<dbReference type="eggNOG" id="ENOG502SR0F">
    <property type="taxonomic scope" value="Eukaryota"/>
</dbReference>
<feature type="compositionally biased region" description="Low complexity" evidence="2">
    <location>
        <begin position="50"/>
        <end position="59"/>
    </location>
</feature>
<feature type="domain" description="Glabrous enhancer-binding protein-like DBD" evidence="3">
    <location>
        <begin position="97"/>
        <end position="183"/>
    </location>
</feature>
<dbReference type="InterPro" id="IPR053932">
    <property type="entry name" value="GeBP-like_DBD"/>
</dbReference>
<proteinExistence type="inferred from homology"/>
<feature type="region of interest" description="Disordered" evidence="2">
    <location>
        <begin position="1"/>
        <end position="93"/>
    </location>
</feature>
<dbReference type="HOGENOM" id="CLU_058547_0_0_1"/>
<dbReference type="Proteomes" id="UP000006591">
    <property type="component" value="Chromosome 6"/>
</dbReference>